<name>A0ABY9PF75_9GAMM</name>
<evidence type="ECO:0000256" key="1">
    <source>
        <dbReference type="ARBA" id="ARBA00022729"/>
    </source>
</evidence>
<dbReference type="RefSeq" id="WP_309153185.1">
    <property type="nucleotide sequence ID" value="NZ_CP133568.1"/>
</dbReference>
<evidence type="ECO:0000313" key="3">
    <source>
        <dbReference type="Proteomes" id="UP001229313"/>
    </source>
</evidence>
<accession>A0ABY9PF75</accession>
<keyword evidence="1" id="KW-0732">Signal</keyword>
<reference evidence="2 3" key="1">
    <citation type="submission" date="2023-08" db="EMBL/GenBank/DDBJ databases">
        <title>The whole genome sequence of Lysobacter yananisis.</title>
        <authorList>
            <person name="Sun H."/>
        </authorList>
    </citation>
    <scope>NUCLEOTIDE SEQUENCE [LARGE SCALE GENOMIC DNA]</scope>
    <source>
        <strain evidence="2 3">SNNU513</strain>
    </source>
</reference>
<keyword evidence="3" id="KW-1185">Reference proteome</keyword>
<gene>
    <name evidence="2" type="ORF">RDV84_09370</name>
</gene>
<evidence type="ECO:0000313" key="2">
    <source>
        <dbReference type="EMBL" id="WMT05034.1"/>
    </source>
</evidence>
<sequence length="390" mass="42347">MRSELREVRSEKNQRRAGRRAGAWLRFCLFSLLTPLGSLLIFPAAAAPGDVQTFKSPQTTTARLRIHGSTDIENFAAVIADYQKLSPGTQVEYSDLVAQDIYRRYLRSAPRDRADLLISSGMDLQTKLVNDGHALVHRSPATAGLPAWSQWRHEAFGISYEPIVIVYNKRLLAPAQVPRTRRQLLALLRDPKAKLAGRVGTYDAGRSSVGYLLATQDHQLGSMAGALQAALGDNAVVLEERTGPLLDRVARGQLALAYNVLGSYAQARIDAGAPLGIVLPEDYTLVLLRTALIPREAANAVEAGRFLDYLISPRGQAVLARQVGLQPIRSASGAPLAPQAGDGARVRALRPIPLGPGLLVYLDALKRRQFLDAWRSTVQPQGARPGTPPP</sequence>
<organism evidence="2 3">
    <name type="scientific">Lysobacter yananisis</name>
    <dbReference type="NCBI Taxonomy" id="1003114"/>
    <lineage>
        <taxon>Bacteria</taxon>
        <taxon>Pseudomonadati</taxon>
        <taxon>Pseudomonadota</taxon>
        <taxon>Gammaproteobacteria</taxon>
        <taxon>Lysobacterales</taxon>
        <taxon>Lysobacteraceae</taxon>
        <taxon>Lysobacter</taxon>
    </lineage>
</organism>
<proteinExistence type="predicted"/>
<protein>
    <submittedName>
        <fullName evidence="2">ABC transporter substrate-binding protein</fullName>
    </submittedName>
</protein>
<dbReference type="Pfam" id="PF13531">
    <property type="entry name" value="SBP_bac_11"/>
    <property type="match status" value="1"/>
</dbReference>
<dbReference type="PANTHER" id="PTHR30006:SF25">
    <property type="entry name" value="PHOSPHOGLYCERATE TRANSPORT REGULATORY PROTEIN PGTC"/>
    <property type="match status" value="1"/>
</dbReference>
<dbReference type="SUPFAM" id="SSF53850">
    <property type="entry name" value="Periplasmic binding protein-like II"/>
    <property type="match status" value="1"/>
</dbReference>
<dbReference type="PANTHER" id="PTHR30006">
    <property type="entry name" value="THIAMINE-BINDING PERIPLASMIC PROTEIN-RELATED"/>
    <property type="match status" value="1"/>
</dbReference>
<dbReference type="EMBL" id="CP133568">
    <property type="protein sequence ID" value="WMT05034.1"/>
    <property type="molecule type" value="Genomic_DNA"/>
</dbReference>
<dbReference type="Proteomes" id="UP001229313">
    <property type="component" value="Chromosome"/>
</dbReference>
<dbReference type="Gene3D" id="3.40.190.10">
    <property type="entry name" value="Periplasmic binding protein-like II"/>
    <property type="match status" value="2"/>
</dbReference>